<dbReference type="Proteomes" id="UP000815325">
    <property type="component" value="Unassembled WGS sequence"/>
</dbReference>
<feature type="compositionally biased region" description="Low complexity" evidence="1">
    <location>
        <begin position="552"/>
        <end position="580"/>
    </location>
</feature>
<dbReference type="EMBL" id="MU069514">
    <property type="protein sequence ID" value="KAF5840414.1"/>
    <property type="molecule type" value="Genomic_DNA"/>
</dbReference>
<feature type="compositionally biased region" description="Low complexity" evidence="1">
    <location>
        <begin position="187"/>
        <end position="214"/>
    </location>
</feature>
<keyword evidence="3" id="KW-1185">Reference proteome</keyword>
<protein>
    <submittedName>
        <fullName evidence="2">Uncharacterized protein</fullName>
    </submittedName>
</protein>
<proteinExistence type="predicted"/>
<feature type="region of interest" description="Disordered" evidence="1">
    <location>
        <begin position="457"/>
        <end position="591"/>
    </location>
</feature>
<feature type="region of interest" description="Disordered" evidence="1">
    <location>
        <begin position="132"/>
        <end position="322"/>
    </location>
</feature>
<feature type="compositionally biased region" description="Low complexity" evidence="1">
    <location>
        <begin position="460"/>
        <end position="472"/>
    </location>
</feature>
<evidence type="ECO:0000313" key="2">
    <source>
        <dbReference type="EMBL" id="KAF5840414.1"/>
    </source>
</evidence>
<evidence type="ECO:0000256" key="1">
    <source>
        <dbReference type="SAM" id="MobiDB-lite"/>
    </source>
</evidence>
<sequence length="760" mass="81960">MRRFGLPRLLYEGIAQHTNVAAAAAAAGVVPSSCCRAVHQLTTSQRNTEPQARDPKLYTSHEDWESGKGQQQSPDPLRADTCEVNFRMSQGRKQLWAVNTIAGLHHPTHLSTRTASVCTSCVQRRGISNVHQAQHFSPGPAPPEAAKPSSATDPAPPQPQSATPATPKARAKPSKGTRLQPPTQAVASTSPQPSTQAAASASPQPASQTVADASPQPPPQASPAANAAPGPAHPSPSDTAPQRLSDLTSNMDSLFEHITTTPQVPLSQAARDAWNELQQDPSGLTPQAQPAKVSGTTKPPQSGQSVEDEGNGAQSKQQQQQQQQKQQQQQQQQKQQQQQQQKQRQQQEAIRAAVKQEAMVAKTHAALKTWSERVTFGKDYPLELLDKGIDPRMAEPSMTRALARVFVQFLGGSNHFVQELSSKDRDAMTKTADNYFKEWLFHHGSRSTNFFTLTDLRAQPKPGADGPAAPKPDAAKPEEKPSACQPPNAAKPAGPQPETAGAHSPTPTASETKTPLPPPPKLPTPQPDTPAEPLSAPSSEAASQTTPQQLLARQPAAPAEPESAPSSSEAAAQAKQIQAAKTPSALPFPLPPAQLRRTYLYRLARAFNKLQHFEQQQRQQQQRQQLQQEQQEQQGDVGKRQKGFPPPHASANVQAPLMQRVLDEMLPVWAKAAAAEAEGIGALFERAQVDKQMLGPAARSPEFKEWLRAELQGNWTLLQVLAYKGQLPGIAQDMGGASRCVEGLIQAPWDWQTRGAPPGL</sequence>
<feature type="compositionally biased region" description="Pro residues" evidence="1">
    <location>
        <begin position="515"/>
        <end position="530"/>
    </location>
</feature>
<comment type="caution">
    <text evidence="2">The sequence shown here is derived from an EMBL/GenBank/DDBJ whole genome shotgun (WGS) entry which is preliminary data.</text>
</comment>
<feature type="compositionally biased region" description="Low complexity" evidence="1">
    <location>
        <begin position="614"/>
        <end position="634"/>
    </location>
</feature>
<accession>A0ABQ7H0N4</accession>
<feature type="compositionally biased region" description="Low complexity" evidence="1">
    <location>
        <begin position="531"/>
        <end position="543"/>
    </location>
</feature>
<organism evidence="2 3">
    <name type="scientific">Dunaliella salina</name>
    <name type="common">Green alga</name>
    <name type="synonym">Protococcus salinus</name>
    <dbReference type="NCBI Taxonomy" id="3046"/>
    <lineage>
        <taxon>Eukaryota</taxon>
        <taxon>Viridiplantae</taxon>
        <taxon>Chlorophyta</taxon>
        <taxon>core chlorophytes</taxon>
        <taxon>Chlorophyceae</taxon>
        <taxon>CS clade</taxon>
        <taxon>Chlamydomonadales</taxon>
        <taxon>Dunaliellaceae</taxon>
        <taxon>Dunaliella</taxon>
    </lineage>
</organism>
<reference evidence="2" key="1">
    <citation type="submission" date="2017-08" db="EMBL/GenBank/DDBJ databases">
        <authorList>
            <person name="Polle J.E."/>
            <person name="Barry K."/>
            <person name="Cushman J."/>
            <person name="Schmutz J."/>
            <person name="Tran D."/>
            <person name="Hathwaick L.T."/>
            <person name="Yim W.C."/>
            <person name="Jenkins J."/>
            <person name="Mckie-Krisberg Z.M."/>
            <person name="Prochnik S."/>
            <person name="Lindquist E."/>
            <person name="Dockter R.B."/>
            <person name="Adam C."/>
            <person name="Molina H."/>
            <person name="Bunkerborg J."/>
            <person name="Jin E."/>
            <person name="Buchheim M."/>
            <person name="Magnuson J."/>
        </authorList>
    </citation>
    <scope>NUCLEOTIDE SEQUENCE</scope>
    <source>
        <strain evidence="2">CCAP 19/18</strain>
    </source>
</reference>
<feature type="compositionally biased region" description="Polar residues" evidence="1">
    <location>
        <begin position="238"/>
        <end position="266"/>
    </location>
</feature>
<name>A0ABQ7H0N4_DUNSA</name>
<feature type="compositionally biased region" description="Polar residues" evidence="1">
    <location>
        <begin position="276"/>
        <end position="305"/>
    </location>
</feature>
<evidence type="ECO:0000313" key="3">
    <source>
        <dbReference type="Proteomes" id="UP000815325"/>
    </source>
</evidence>
<feature type="region of interest" description="Disordered" evidence="1">
    <location>
        <begin position="614"/>
        <end position="651"/>
    </location>
</feature>
<gene>
    <name evidence="2" type="ORF">DUNSADRAFT_16791</name>
</gene>